<dbReference type="Proteomes" id="UP000239181">
    <property type="component" value="Unassembled WGS sequence"/>
</dbReference>
<proteinExistence type="predicted"/>
<reference evidence="1 2" key="1">
    <citation type="submission" date="2017-10" db="EMBL/GenBank/DDBJ databases">
        <title>Draft genome of two endophytic bacteria isolated from 'guarana' Paullinia cupana (Mart.) Ducke.</title>
        <authorList>
            <person name="Siqueira K.A."/>
            <person name="Liotti R.G."/>
            <person name="Mendes T.A."/>
            <person name="Soares M.A."/>
        </authorList>
    </citation>
    <scope>NUCLEOTIDE SEQUENCE [LARGE SCALE GENOMIC DNA]</scope>
    <source>
        <strain evidence="1 2">342</strain>
    </source>
</reference>
<feature type="non-terminal residue" evidence="1">
    <location>
        <position position="1"/>
    </location>
</feature>
<protein>
    <submittedName>
        <fullName evidence="1">Phage tail protein</fullName>
    </submittedName>
</protein>
<gene>
    <name evidence="1" type="ORF">CQW29_27135</name>
</gene>
<evidence type="ECO:0000313" key="1">
    <source>
        <dbReference type="EMBL" id="PRD12326.1"/>
    </source>
</evidence>
<name>A0A2S9I3E4_9GAMM</name>
<accession>A0A2S9I3E4</accession>
<keyword evidence="2" id="KW-1185">Reference proteome</keyword>
<organism evidence="1 2">
    <name type="scientific">Pantoea coffeiphila</name>
    <dbReference type="NCBI Taxonomy" id="1465635"/>
    <lineage>
        <taxon>Bacteria</taxon>
        <taxon>Pseudomonadati</taxon>
        <taxon>Pseudomonadota</taxon>
        <taxon>Gammaproteobacteria</taxon>
        <taxon>Enterobacterales</taxon>
        <taxon>Erwiniaceae</taxon>
        <taxon>Pantoea</taxon>
    </lineage>
</organism>
<evidence type="ECO:0000313" key="2">
    <source>
        <dbReference type="Proteomes" id="UP000239181"/>
    </source>
</evidence>
<sequence length="42" mass="4554">GAAVIDGEIIHVYPPGYEPDGSIIYDGATHFDGNYHYSDAQK</sequence>
<dbReference type="EMBL" id="PDET01000056">
    <property type="protein sequence ID" value="PRD12326.1"/>
    <property type="molecule type" value="Genomic_DNA"/>
</dbReference>
<dbReference type="AlphaFoldDB" id="A0A2S9I3E4"/>
<comment type="caution">
    <text evidence="1">The sequence shown here is derived from an EMBL/GenBank/DDBJ whole genome shotgun (WGS) entry which is preliminary data.</text>
</comment>